<feature type="region of interest" description="Disordered" evidence="1">
    <location>
        <begin position="308"/>
        <end position="329"/>
    </location>
</feature>
<feature type="compositionally biased region" description="Polar residues" evidence="1">
    <location>
        <begin position="914"/>
        <end position="930"/>
    </location>
</feature>
<feature type="compositionally biased region" description="Basic and acidic residues" evidence="1">
    <location>
        <begin position="67"/>
        <end position="81"/>
    </location>
</feature>
<evidence type="ECO:0000313" key="2">
    <source>
        <dbReference type="EMBL" id="KAJ3740924.1"/>
    </source>
</evidence>
<gene>
    <name evidence="2" type="ORF">DFH05DRAFT_1462794</name>
</gene>
<feature type="compositionally biased region" description="Polar residues" evidence="1">
    <location>
        <begin position="1016"/>
        <end position="1027"/>
    </location>
</feature>
<feature type="compositionally biased region" description="Basic and acidic residues" evidence="1">
    <location>
        <begin position="251"/>
        <end position="262"/>
    </location>
</feature>
<feature type="compositionally biased region" description="Polar residues" evidence="1">
    <location>
        <begin position="624"/>
        <end position="645"/>
    </location>
</feature>
<dbReference type="EMBL" id="JANVFU010000013">
    <property type="protein sequence ID" value="KAJ3740924.1"/>
    <property type="molecule type" value="Genomic_DNA"/>
</dbReference>
<feature type="compositionally biased region" description="Basic and acidic residues" evidence="1">
    <location>
        <begin position="720"/>
        <end position="743"/>
    </location>
</feature>
<name>A0A9W8TUQ1_9AGAR</name>
<keyword evidence="3" id="KW-1185">Reference proteome</keyword>
<feature type="region of interest" description="Disordered" evidence="1">
    <location>
        <begin position="1016"/>
        <end position="1042"/>
    </location>
</feature>
<feature type="region of interest" description="Disordered" evidence="1">
    <location>
        <begin position="226"/>
        <end position="295"/>
    </location>
</feature>
<feature type="compositionally biased region" description="Polar residues" evidence="1">
    <location>
        <begin position="314"/>
        <end position="329"/>
    </location>
</feature>
<sequence>MKLPAFKFKHFTNFFRRYRIPRESSHGSSASCTAAHNLSHNTLQADRSNGGPDETPFSSHAVGGHSAFEDARPPLDHDHSHPLSTHQHQHHLLEPRRSGLTHYQRLSVHLGGHVIFPTGHSDYLLRIEKVIPSSGRQQALTAGEVKIVSPNQNAVLEVGRRVVLMIGNPTGEGNEYIAEVMRRYIVTRYEDEARVPERRRIESISIPNATIADDETQPSLEVSHLRDRQVSEQAPGDSSTTELLTTAAPLRRVDKGKAREQNATDNRPSGSGFPVVHAPSSGITGHPLVHRPDSQEVKRFRDFLTQLAAEPERTNNATRGQPNDTASALRPQNVQPMMTADRARAPVDLGAVSVNENSAPLYPPGLPHPPSRINGQTEAANQPHMKSYIRQVTAFTPRTPPLNAAPNQSPIPQPLLEIIREHERALNFVQPYGYGDLLARQALEISTSPAVPVLDARNDPQMGSFERVANWNRNLPDDRHGFEDAHDTPAGHDPTNEAVRIPEQWRNPIKQTIRIPVLHGTRPGHNLTGDVRPVIETVEIPVLHDFHVQTRRDNEEEEDVYDFRSVSDYALADRVDGDNQNSANNLPRVNQQPVAVQSHHHPNGEPAVKTSHLGPSNMHYAPLRTQQYYPGPSDTNRAQLPTQQLAPGPDDMDRTRLHSEQLAAPDDERLHTPGQPLMRQVGPALDEGESGTYASAISHEQSNEQGRVLTRMPTPAQASDGHEERAAANQPKDPDAQAREVMRQPESPHSFAQSTPTPKAYLRPDVAQASYPINKSAALHEASQPIHYNYYVRPPSFNPERVSPPNFDASSAKENTSNLNANVPGAQSGRHLEASGLVMHWPPQPEGALNPFSRARVTFDVREPPALQYNRVVPLPPISLESHIYPSSSPNLIDLTDSPIPMNPSNPGPLRPVNPTSASPKSPAVQSSSLLPPLSGNRGSIDAALRPVNPTSASSQSPTMQPSSPLPQMYGDRDDMYAVPSGNPVYNMQTSTGGTMSITSGPAHKPVADIVSVNNPAAQRNNGSNVDDTQEGSSGLTASSSSLSTFPQALYSEQLVESPKQIMYTQELQNELDDPENIAETFNNLLP</sequence>
<protein>
    <submittedName>
        <fullName evidence="2">Uncharacterized protein</fullName>
    </submittedName>
</protein>
<feature type="compositionally biased region" description="Low complexity" evidence="1">
    <location>
        <begin position="950"/>
        <end position="969"/>
    </location>
</feature>
<feature type="region of interest" description="Disordered" evidence="1">
    <location>
        <begin position="891"/>
        <end position="982"/>
    </location>
</feature>
<evidence type="ECO:0000256" key="1">
    <source>
        <dbReference type="SAM" id="MobiDB-lite"/>
    </source>
</evidence>
<organism evidence="2 3">
    <name type="scientific">Lentinula detonsa</name>
    <dbReference type="NCBI Taxonomy" id="2804962"/>
    <lineage>
        <taxon>Eukaryota</taxon>
        <taxon>Fungi</taxon>
        <taxon>Dikarya</taxon>
        <taxon>Basidiomycota</taxon>
        <taxon>Agaricomycotina</taxon>
        <taxon>Agaricomycetes</taxon>
        <taxon>Agaricomycetidae</taxon>
        <taxon>Agaricales</taxon>
        <taxon>Marasmiineae</taxon>
        <taxon>Omphalotaceae</taxon>
        <taxon>Lentinula</taxon>
    </lineage>
</organism>
<feature type="region of interest" description="Disordered" evidence="1">
    <location>
        <begin position="593"/>
        <end position="690"/>
    </location>
</feature>
<feature type="compositionally biased region" description="Pro residues" evidence="1">
    <location>
        <begin position="901"/>
        <end position="912"/>
    </location>
</feature>
<reference evidence="2 3" key="1">
    <citation type="journal article" date="2023" name="Proc. Natl. Acad. Sci. U.S.A.">
        <title>A global phylogenomic analysis of the shiitake genus Lentinula.</title>
        <authorList>
            <person name="Sierra-Patev S."/>
            <person name="Min B."/>
            <person name="Naranjo-Ortiz M."/>
            <person name="Looney B."/>
            <person name="Konkel Z."/>
            <person name="Slot J.C."/>
            <person name="Sakamoto Y."/>
            <person name="Steenwyk J.L."/>
            <person name="Rokas A."/>
            <person name="Carro J."/>
            <person name="Camarero S."/>
            <person name="Ferreira P."/>
            <person name="Molpeceres G."/>
            <person name="Ruiz-Duenas F.J."/>
            <person name="Serrano A."/>
            <person name="Henrissat B."/>
            <person name="Drula E."/>
            <person name="Hughes K.W."/>
            <person name="Mata J.L."/>
            <person name="Ishikawa N.K."/>
            <person name="Vargas-Isla R."/>
            <person name="Ushijima S."/>
            <person name="Smith C.A."/>
            <person name="Donoghue J."/>
            <person name="Ahrendt S."/>
            <person name="Andreopoulos W."/>
            <person name="He G."/>
            <person name="LaButti K."/>
            <person name="Lipzen A."/>
            <person name="Ng V."/>
            <person name="Riley R."/>
            <person name="Sandor L."/>
            <person name="Barry K."/>
            <person name="Martinez A.T."/>
            <person name="Xiao Y."/>
            <person name="Gibbons J.G."/>
            <person name="Terashima K."/>
            <person name="Grigoriev I.V."/>
            <person name="Hibbett D."/>
        </authorList>
    </citation>
    <scope>NUCLEOTIDE SEQUENCE [LARGE SCALE GENOMIC DNA]</scope>
    <source>
        <strain evidence="2 3">TFB7810</strain>
    </source>
</reference>
<feature type="region of interest" description="Disordered" evidence="1">
    <location>
        <begin position="42"/>
        <end position="92"/>
    </location>
</feature>
<feature type="region of interest" description="Disordered" evidence="1">
    <location>
        <begin position="714"/>
        <end position="758"/>
    </location>
</feature>
<evidence type="ECO:0000313" key="3">
    <source>
        <dbReference type="Proteomes" id="UP001142393"/>
    </source>
</evidence>
<comment type="caution">
    <text evidence="2">The sequence shown here is derived from an EMBL/GenBank/DDBJ whole genome shotgun (WGS) entry which is preliminary data.</text>
</comment>
<feature type="compositionally biased region" description="Low complexity" evidence="1">
    <location>
        <begin position="1032"/>
        <end position="1042"/>
    </location>
</feature>
<proteinExistence type="predicted"/>
<dbReference type="AlphaFoldDB" id="A0A9W8TUQ1"/>
<dbReference type="Proteomes" id="UP001142393">
    <property type="component" value="Unassembled WGS sequence"/>
</dbReference>
<accession>A0A9W8TUQ1</accession>